<dbReference type="EMBL" id="CP093343">
    <property type="protein sequence ID" value="WOG84822.1"/>
    <property type="molecule type" value="Genomic_DNA"/>
</dbReference>
<keyword evidence="2" id="KW-1185">Reference proteome</keyword>
<evidence type="ECO:0000313" key="2">
    <source>
        <dbReference type="Proteomes" id="UP000077755"/>
    </source>
</evidence>
<dbReference type="Proteomes" id="UP000077755">
    <property type="component" value="Chromosome 1"/>
</dbReference>
<organism evidence="1 2">
    <name type="scientific">Daucus carota subsp. sativus</name>
    <name type="common">Carrot</name>
    <dbReference type="NCBI Taxonomy" id="79200"/>
    <lineage>
        <taxon>Eukaryota</taxon>
        <taxon>Viridiplantae</taxon>
        <taxon>Streptophyta</taxon>
        <taxon>Embryophyta</taxon>
        <taxon>Tracheophyta</taxon>
        <taxon>Spermatophyta</taxon>
        <taxon>Magnoliopsida</taxon>
        <taxon>eudicotyledons</taxon>
        <taxon>Gunneridae</taxon>
        <taxon>Pentapetalae</taxon>
        <taxon>asterids</taxon>
        <taxon>campanulids</taxon>
        <taxon>Apiales</taxon>
        <taxon>Apiaceae</taxon>
        <taxon>Apioideae</taxon>
        <taxon>Scandiceae</taxon>
        <taxon>Daucinae</taxon>
        <taxon>Daucus</taxon>
        <taxon>Daucus sect. Daucus</taxon>
    </lineage>
</organism>
<protein>
    <submittedName>
        <fullName evidence="1">Uncharacterized protein</fullName>
    </submittedName>
</protein>
<reference evidence="1" key="2">
    <citation type="submission" date="2022-03" db="EMBL/GenBank/DDBJ databases">
        <title>Draft title - Genomic analysis of global carrot germplasm unveils the trajectory of domestication and the origin of high carotenoid orange carrot.</title>
        <authorList>
            <person name="Iorizzo M."/>
            <person name="Ellison S."/>
            <person name="Senalik D."/>
            <person name="Macko-Podgorni A."/>
            <person name="Grzebelus D."/>
            <person name="Bostan H."/>
            <person name="Rolling W."/>
            <person name="Curaba J."/>
            <person name="Simon P."/>
        </authorList>
    </citation>
    <scope>NUCLEOTIDE SEQUENCE</scope>
    <source>
        <tissue evidence="1">Leaf</tissue>
    </source>
</reference>
<reference evidence="1" key="1">
    <citation type="journal article" date="2016" name="Nat. Genet.">
        <title>A high-quality carrot genome assembly provides new insights into carotenoid accumulation and asterid genome evolution.</title>
        <authorList>
            <person name="Iorizzo M."/>
            <person name="Ellison S."/>
            <person name="Senalik D."/>
            <person name="Zeng P."/>
            <person name="Satapoomin P."/>
            <person name="Huang J."/>
            <person name="Bowman M."/>
            <person name="Iovene M."/>
            <person name="Sanseverino W."/>
            <person name="Cavagnaro P."/>
            <person name="Yildiz M."/>
            <person name="Macko-Podgorni A."/>
            <person name="Moranska E."/>
            <person name="Grzebelus E."/>
            <person name="Grzebelus D."/>
            <person name="Ashrafi H."/>
            <person name="Zheng Z."/>
            <person name="Cheng S."/>
            <person name="Spooner D."/>
            <person name="Van Deynze A."/>
            <person name="Simon P."/>
        </authorList>
    </citation>
    <scope>NUCLEOTIDE SEQUENCE</scope>
    <source>
        <tissue evidence="1">Leaf</tissue>
    </source>
</reference>
<proteinExistence type="predicted"/>
<evidence type="ECO:0000313" key="1">
    <source>
        <dbReference type="EMBL" id="WOG84822.1"/>
    </source>
</evidence>
<accession>A0A166IGU9</accession>
<gene>
    <name evidence="1" type="ORF">DCAR_0104007</name>
</gene>
<dbReference type="Gramene" id="KZN11118">
    <property type="protein sequence ID" value="KZN11118"/>
    <property type="gene ID" value="DCAR_003774"/>
</dbReference>
<dbReference type="AlphaFoldDB" id="A0A166IGU9"/>
<name>A0A166IGU9_DAUCS</name>
<sequence length="124" mass="14125">MDIVSVGGFDFDLVVRNTMTVFRKWWLGMLLVVRDVISWTFVYGDMDSAKELFDELPVKDMVAWTAMVTGFGWVISACAQLGSAKYAGWLRNIAEESGYRPTSNVVVGSAFVEMWRRHIVFSRE</sequence>